<organism evidence="1 2">
    <name type="scientific">Thlaspi arvense</name>
    <name type="common">Field penny-cress</name>
    <dbReference type="NCBI Taxonomy" id="13288"/>
    <lineage>
        <taxon>Eukaryota</taxon>
        <taxon>Viridiplantae</taxon>
        <taxon>Streptophyta</taxon>
        <taxon>Embryophyta</taxon>
        <taxon>Tracheophyta</taxon>
        <taxon>Spermatophyta</taxon>
        <taxon>Magnoliopsida</taxon>
        <taxon>eudicotyledons</taxon>
        <taxon>Gunneridae</taxon>
        <taxon>Pentapetalae</taxon>
        <taxon>rosids</taxon>
        <taxon>malvids</taxon>
        <taxon>Brassicales</taxon>
        <taxon>Brassicaceae</taxon>
        <taxon>Thlaspideae</taxon>
        <taxon>Thlaspi</taxon>
    </lineage>
</organism>
<keyword evidence="2" id="KW-1185">Reference proteome</keyword>
<reference evidence="1 2" key="1">
    <citation type="submission" date="2022-03" db="EMBL/GenBank/DDBJ databases">
        <authorList>
            <person name="Nunn A."/>
            <person name="Chopra R."/>
            <person name="Nunn A."/>
            <person name="Contreras Garrido A."/>
        </authorList>
    </citation>
    <scope>NUCLEOTIDE SEQUENCE [LARGE SCALE GENOMIC DNA]</scope>
</reference>
<dbReference type="EMBL" id="OU466861">
    <property type="protein sequence ID" value="CAH2063796.1"/>
    <property type="molecule type" value="Genomic_DNA"/>
</dbReference>
<evidence type="ECO:0000313" key="1">
    <source>
        <dbReference type="EMBL" id="CAH2063796.1"/>
    </source>
</evidence>
<proteinExistence type="predicted"/>
<gene>
    <name evidence="1" type="ORF">TAV2_LOCUS16424</name>
</gene>
<accession>A0AAU9SH47</accession>
<name>A0AAU9SH47_THLAR</name>
<evidence type="ECO:0000313" key="2">
    <source>
        <dbReference type="Proteomes" id="UP000836841"/>
    </source>
</evidence>
<protein>
    <submittedName>
        <fullName evidence="1">Uncharacterized protein</fullName>
    </submittedName>
</protein>
<dbReference type="Proteomes" id="UP000836841">
    <property type="component" value="Chromosome 5"/>
</dbReference>
<dbReference type="AlphaFoldDB" id="A0AAU9SH47"/>
<sequence>MKRICFESHQNSLRCQMLGDAVVTHAFQHRRVYHFSQETSIQQLPNIDRQYRKINSDLRGLDVLQAISFTPVSPSGIGMLRLKEESLAVQFSSKNIFASFKSLWIMIRYSFCNFLSDLQSYFPRKWPCGSFPCTSYTVESSILRVFTHENGMRKL</sequence>